<comment type="function">
    <text evidence="2">Required for maturation of urease via the functional incorporation of the urease nickel metallocenter.</text>
</comment>
<evidence type="ECO:0000256" key="2">
    <source>
        <dbReference type="HAMAP-Rule" id="MF_01384"/>
    </source>
</evidence>
<comment type="caution">
    <text evidence="3">The sequence shown here is derived from an EMBL/GenBank/DDBJ whole genome shotgun (WGS) entry which is preliminary data.</text>
</comment>
<evidence type="ECO:0000256" key="1">
    <source>
        <dbReference type="ARBA" id="ARBA00023186"/>
    </source>
</evidence>
<evidence type="ECO:0000313" key="3">
    <source>
        <dbReference type="EMBL" id="NYD49421.1"/>
    </source>
</evidence>
<gene>
    <name evidence="2" type="primary">ureD</name>
    <name evidence="3" type="ORF">BJY14_005404</name>
</gene>
<comment type="subunit">
    <text evidence="2">UreD, UreF and UreG form a complex that acts as a GTP-hydrolysis-dependent molecular chaperone, activating the urease apoprotein by helping to assemble the nickel containing metallocenter of UreC. The UreE protein probably delivers the nickel.</text>
</comment>
<keyword evidence="1 2" id="KW-0143">Chaperone</keyword>
<accession>A0A7Y9EKE9</accession>
<reference evidence="3 4" key="1">
    <citation type="submission" date="2020-07" db="EMBL/GenBank/DDBJ databases">
        <title>Sequencing the genomes of 1000 actinobacteria strains.</title>
        <authorList>
            <person name="Klenk H.-P."/>
        </authorList>
    </citation>
    <scope>NUCLEOTIDE SEQUENCE [LARGE SCALE GENOMIC DNA]</scope>
    <source>
        <strain evidence="3 4">DSM 40398</strain>
    </source>
</reference>
<keyword evidence="4" id="KW-1185">Reference proteome</keyword>
<evidence type="ECO:0000313" key="4">
    <source>
        <dbReference type="Proteomes" id="UP000529783"/>
    </source>
</evidence>
<proteinExistence type="inferred from homology"/>
<name>A0A7Y9EKE9_9ACTN</name>
<dbReference type="EMBL" id="JACCBA010000001">
    <property type="protein sequence ID" value="NYD49421.1"/>
    <property type="molecule type" value="Genomic_DNA"/>
</dbReference>
<dbReference type="AlphaFoldDB" id="A0A7Y9EKE9"/>
<comment type="similarity">
    <text evidence="2">Belongs to the UreD family.</text>
</comment>
<dbReference type="InterPro" id="IPR002669">
    <property type="entry name" value="UreD"/>
</dbReference>
<keyword evidence="2" id="KW-0963">Cytoplasm</keyword>
<dbReference type="GO" id="GO:0016151">
    <property type="term" value="F:nickel cation binding"/>
    <property type="evidence" value="ECO:0007669"/>
    <property type="project" value="UniProtKB-UniRule"/>
</dbReference>
<keyword evidence="2" id="KW-0996">Nickel insertion</keyword>
<dbReference type="Pfam" id="PF01774">
    <property type="entry name" value="UreD"/>
    <property type="match status" value="1"/>
</dbReference>
<dbReference type="Proteomes" id="UP000529783">
    <property type="component" value="Unassembled WGS sequence"/>
</dbReference>
<sequence>MTAAPPLRTAARTADAAPAPYRLHAIARIRAEAADGVTDLPLLHGDGPFALRRLRPRGAQARVCTLNTMSAPHNGDRLRIEVAVGPDADLHVITAAATVALPGRTPDHSVLDAALRVDDSARLHWLPEPVISAAGSDLRQHTLIDLAGTARLVLSEQLILGRAHEPPGRLASRITVRRDGRTLLDQHNAYGPGAPGWDGPAVLAGNRAVGQLLVIDPAYQDRPPGTHILDGVPARAHGVITPLAGPGVLLTAVAPDAGDLRRCLDAALHHLDLRT</sequence>
<organism evidence="3 4">
    <name type="scientific">Actinomadura luteofluorescens</name>
    <dbReference type="NCBI Taxonomy" id="46163"/>
    <lineage>
        <taxon>Bacteria</taxon>
        <taxon>Bacillati</taxon>
        <taxon>Actinomycetota</taxon>
        <taxon>Actinomycetes</taxon>
        <taxon>Streptosporangiales</taxon>
        <taxon>Thermomonosporaceae</taxon>
        <taxon>Actinomadura</taxon>
    </lineage>
</organism>
<dbReference type="HAMAP" id="MF_01384">
    <property type="entry name" value="UreD"/>
    <property type="match status" value="1"/>
</dbReference>
<dbReference type="GO" id="GO:0005737">
    <property type="term" value="C:cytoplasm"/>
    <property type="evidence" value="ECO:0007669"/>
    <property type="project" value="UniProtKB-SubCell"/>
</dbReference>
<protein>
    <recommendedName>
        <fullName evidence="2">Urease accessory protein UreD</fullName>
    </recommendedName>
</protein>
<dbReference type="RefSeq" id="WP_179846142.1">
    <property type="nucleotide sequence ID" value="NZ_JACCBA010000001.1"/>
</dbReference>
<comment type="subcellular location">
    <subcellularLocation>
        <location evidence="2">Cytoplasm</location>
    </subcellularLocation>
</comment>